<dbReference type="EMBL" id="JAUJEA010000016">
    <property type="protein sequence ID" value="MDN5205244.1"/>
    <property type="molecule type" value="Genomic_DNA"/>
</dbReference>
<evidence type="ECO:0000313" key="1">
    <source>
        <dbReference type="EMBL" id="MDN5205244.1"/>
    </source>
</evidence>
<proteinExistence type="predicted"/>
<dbReference type="Proteomes" id="UP001172082">
    <property type="component" value="Unassembled WGS sequence"/>
</dbReference>
<name>A0ABT8KYN6_9BACT</name>
<sequence>MLTQIIFWLISLLCGKPEVNIVPSGQPTREDKIKGLIVGSVIGDAAGGPVEFVFPVEQSRWTARELRLDGRGVLDLSTRFKLRPYFKEAAPYAQWRDNAPSGTITDDTRFKVIFFNALENQPTLDASSFAREILTFEQQFSQEEYVLCREWLKEFKYAAQWQLGRPETEGGLPPDRMWAGRPSMAGQMPFLPVAALRPNDPLWCYKKTWELDFFDTGVSKDIHAAVVAGLSEALSEGADWESIEETMRNTDPYHFEGAKYSRRMLNTWLDFAHDAVRRANGKPKILFEILEQELKAEKWWECWVPVVVVFSCAEMAQYHPIASMQLVLEFGHDSDSYAQLMGAFMGALHGQQVFDPVMVQTVKDRLYKDYHQSMDDWLILLKESTCKY</sequence>
<dbReference type="RefSeq" id="WP_346755266.1">
    <property type="nucleotide sequence ID" value="NZ_JAUJEA010000016.1"/>
</dbReference>
<keyword evidence="2" id="KW-1185">Reference proteome</keyword>
<comment type="caution">
    <text evidence="1">The sequence shown here is derived from an EMBL/GenBank/DDBJ whole genome shotgun (WGS) entry which is preliminary data.</text>
</comment>
<protein>
    <submittedName>
        <fullName evidence="1">ADP-ribosylglycohydrolase family protein</fullName>
    </submittedName>
</protein>
<evidence type="ECO:0000313" key="2">
    <source>
        <dbReference type="Proteomes" id="UP001172082"/>
    </source>
</evidence>
<dbReference type="Gene3D" id="1.10.4080.10">
    <property type="entry name" value="ADP-ribosylation/Crystallin J1"/>
    <property type="match status" value="1"/>
</dbReference>
<gene>
    <name evidence="1" type="ORF">QQ008_27925</name>
</gene>
<dbReference type="Pfam" id="PF03747">
    <property type="entry name" value="ADP_ribosyl_GH"/>
    <property type="match status" value="1"/>
</dbReference>
<accession>A0ABT8KYN6</accession>
<dbReference type="InterPro" id="IPR036705">
    <property type="entry name" value="Ribosyl_crysJ1_sf"/>
</dbReference>
<organism evidence="1 2">
    <name type="scientific">Splendidivirga corallicola</name>
    <dbReference type="NCBI Taxonomy" id="3051826"/>
    <lineage>
        <taxon>Bacteria</taxon>
        <taxon>Pseudomonadati</taxon>
        <taxon>Bacteroidota</taxon>
        <taxon>Cytophagia</taxon>
        <taxon>Cytophagales</taxon>
        <taxon>Splendidivirgaceae</taxon>
        <taxon>Splendidivirga</taxon>
    </lineage>
</organism>
<dbReference type="SUPFAM" id="SSF101478">
    <property type="entry name" value="ADP-ribosylglycohydrolase"/>
    <property type="match status" value="1"/>
</dbReference>
<reference evidence="1" key="1">
    <citation type="submission" date="2023-06" db="EMBL/GenBank/DDBJ databases">
        <title>Genomic of Parafulvivirga corallium.</title>
        <authorList>
            <person name="Wang G."/>
        </authorList>
    </citation>
    <scope>NUCLEOTIDE SEQUENCE</scope>
    <source>
        <strain evidence="1">BMA10</strain>
    </source>
</reference>
<dbReference type="InterPro" id="IPR005502">
    <property type="entry name" value="Ribosyl_crysJ1"/>
</dbReference>